<dbReference type="GO" id="GO:0005886">
    <property type="term" value="C:plasma membrane"/>
    <property type="evidence" value="ECO:0007669"/>
    <property type="project" value="TreeGrafter"/>
</dbReference>
<keyword evidence="3" id="KW-0813">Transport</keyword>
<organism evidence="10 11">
    <name type="scientific">Colletotrichum plurivorum</name>
    <dbReference type="NCBI Taxonomy" id="2175906"/>
    <lineage>
        <taxon>Eukaryota</taxon>
        <taxon>Fungi</taxon>
        <taxon>Dikarya</taxon>
        <taxon>Ascomycota</taxon>
        <taxon>Pezizomycotina</taxon>
        <taxon>Sordariomycetes</taxon>
        <taxon>Hypocreomycetidae</taxon>
        <taxon>Glomerellales</taxon>
        <taxon>Glomerellaceae</taxon>
        <taxon>Colletotrichum</taxon>
        <taxon>Colletotrichum orchidearum species complex</taxon>
    </lineage>
</organism>
<feature type="region of interest" description="Disordered" evidence="7">
    <location>
        <begin position="543"/>
        <end position="584"/>
    </location>
</feature>
<dbReference type="PANTHER" id="PTHR23501:SF78">
    <property type="entry name" value="MAJOR FACILITATOR SUPERFAMILY (MFS) PROFILE DOMAIN-CONTAINING PROTEIN-RELATED"/>
    <property type="match status" value="1"/>
</dbReference>
<gene>
    <name evidence="10" type="ORF">CPLU01_08643</name>
</gene>
<keyword evidence="6 8" id="KW-0472">Membrane</keyword>
<dbReference type="SUPFAM" id="SSF103473">
    <property type="entry name" value="MFS general substrate transporter"/>
    <property type="match status" value="1"/>
</dbReference>
<dbReference type="Gene3D" id="1.20.1720.10">
    <property type="entry name" value="Multidrug resistance protein D"/>
    <property type="match status" value="1"/>
</dbReference>
<comment type="subcellular location">
    <subcellularLocation>
        <location evidence="1">Endomembrane system</location>
        <topology evidence="1">Multi-pass membrane protein</topology>
    </subcellularLocation>
</comment>
<dbReference type="Proteomes" id="UP000654918">
    <property type="component" value="Unassembled WGS sequence"/>
</dbReference>
<evidence type="ECO:0000259" key="9">
    <source>
        <dbReference type="PROSITE" id="PS50850"/>
    </source>
</evidence>
<evidence type="ECO:0000256" key="7">
    <source>
        <dbReference type="SAM" id="MobiDB-lite"/>
    </source>
</evidence>
<dbReference type="InterPro" id="IPR020846">
    <property type="entry name" value="MFS_dom"/>
</dbReference>
<feature type="transmembrane region" description="Helical" evidence="8">
    <location>
        <begin position="321"/>
        <end position="338"/>
    </location>
</feature>
<feature type="transmembrane region" description="Helical" evidence="8">
    <location>
        <begin position="96"/>
        <end position="115"/>
    </location>
</feature>
<dbReference type="AlphaFoldDB" id="A0A8H6KBY0"/>
<dbReference type="PROSITE" id="PS50850">
    <property type="entry name" value="MFS"/>
    <property type="match status" value="1"/>
</dbReference>
<dbReference type="FunFam" id="1.20.1250.20:FF:000436">
    <property type="entry name" value="MFS transporter, putative"/>
    <property type="match status" value="1"/>
</dbReference>
<comment type="similarity">
    <text evidence="2">Belongs to the major facilitator superfamily.</text>
</comment>
<dbReference type="Gene3D" id="1.20.1250.20">
    <property type="entry name" value="MFS general substrate transporter like domains"/>
    <property type="match status" value="1"/>
</dbReference>
<feature type="transmembrane region" description="Helical" evidence="8">
    <location>
        <begin position="412"/>
        <end position="434"/>
    </location>
</feature>
<feature type="transmembrane region" description="Helical" evidence="8">
    <location>
        <begin position="127"/>
        <end position="146"/>
    </location>
</feature>
<reference evidence="10" key="1">
    <citation type="journal article" date="2020" name="Phytopathology">
        <title>Genome Sequence Resources of Colletotrichum truncatum, C. plurivorum, C. musicola, and C. sojae: Four Species Pathogenic to Soybean (Glycine max).</title>
        <authorList>
            <person name="Rogerio F."/>
            <person name="Boufleur T.R."/>
            <person name="Ciampi-Guillardi M."/>
            <person name="Sukno S.A."/>
            <person name="Thon M.R."/>
            <person name="Massola Junior N.S."/>
            <person name="Baroncelli R."/>
        </authorList>
    </citation>
    <scope>NUCLEOTIDE SEQUENCE</scope>
    <source>
        <strain evidence="10">LFN00145</strain>
    </source>
</reference>
<name>A0A8H6KBY0_9PEZI</name>
<dbReference type="InterPro" id="IPR011701">
    <property type="entry name" value="MFS"/>
</dbReference>
<dbReference type="EMBL" id="WIGO01000125">
    <property type="protein sequence ID" value="KAF6828270.1"/>
    <property type="molecule type" value="Genomic_DNA"/>
</dbReference>
<feature type="transmembrane region" description="Helical" evidence="8">
    <location>
        <begin position="283"/>
        <end position="301"/>
    </location>
</feature>
<feature type="transmembrane region" description="Helical" evidence="8">
    <location>
        <begin position="511"/>
        <end position="534"/>
    </location>
</feature>
<evidence type="ECO:0000313" key="10">
    <source>
        <dbReference type="EMBL" id="KAF6828270.1"/>
    </source>
</evidence>
<dbReference type="PRINTS" id="PR01036">
    <property type="entry name" value="TCRTETB"/>
</dbReference>
<feature type="transmembrane region" description="Helical" evidence="8">
    <location>
        <begin position="215"/>
        <end position="235"/>
    </location>
</feature>
<feature type="transmembrane region" description="Helical" evidence="8">
    <location>
        <begin position="455"/>
        <end position="476"/>
    </location>
</feature>
<dbReference type="GO" id="GO:0046943">
    <property type="term" value="F:carboxylic acid transmembrane transporter activity"/>
    <property type="evidence" value="ECO:0007669"/>
    <property type="project" value="UniProtKB-ARBA"/>
</dbReference>
<feature type="transmembrane region" description="Helical" evidence="8">
    <location>
        <begin position="388"/>
        <end position="406"/>
    </location>
</feature>
<feature type="transmembrane region" description="Helical" evidence="8">
    <location>
        <begin position="256"/>
        <end position="277"/>
    </location>
</feature>
<evidence type="ECO:0000313" key="11">
    <source>
        <dbReference type="Proteomes" id="UP000654918"/>
    </source>
</evidence>
<dbReference type="InterPro" id="IPR036259">
    <property type="entry name" value="MFS_trans_sf"/>
</dbReference>
<feature type="non-terminal residue" evidence="10">
    <location>
        <position position="584"/>
    </location>
</feature>
<dbReference type="PANTHER" id="PTHR23501">
    <property type="entry name" value="MAJOR FACILITATOR SUPERFAMILY"/>
    <property type="match status" value="1"/>
</dbReference>
<keyword evidence="5 8" id="KW-1133">Transmembrane helix</keyword>
<feature type="transmembrane region" description="Helical" evidence="8">
    <location>
        <begin position="185"/>
        <end position="209"/>
    </location>
</feature>
<feature type="domain" description="Major facilitator superfamily (MFS) profile" evidence="9">
    <location>
        <begin position="62"/>
        <end position="538"/>
    </location>
</feature>
<keyword evidence="4 8" id="KW-0812">Transmembrane</keyword>
<feature type="transmembrane region" description="Helical" evidence="8">
    <location>
        <begin position="59"/>
        <end position="76"/>
    </location>
</feature>
<dbReference type="Pfam" id="PF07690">
    <property type="entry name" value="MFS_1"/>
    <property type="match status" value="1"/>
</dbReference>
<evidence type="ECO:0000256" key="8">
    <source>
        <dbReference type="SAM" id="Phobius"/>
    </source>
</evidence>
<feature type="transmembrane region" description="Helical" evidence="8">
    <location>
        <begin position="358"/>
        <end position="379"/>
    </location>
</feature>
<comment type="caution">
    <text evidence="10">The sequence shown here is derived from an EMBL/GenBank/DDBJ whole genome shotgun (WGS) entry which is preliminary data.</text>
</comment>
<sequence length="584" mass="63543">EIHCLSFLSTSDLHDIEFSCQSTSELSDVTYSKMRGDLETTKAEKALHDQTNILPLKQLMVVFATLAITLLIAFIDQNGISVTLPTIAADLNAEDTISWAGTSSLIANTTFQMLYGRFSDIFGRKAVFLCAIALLAVADLLCGLSQNAAMFYIFRGIAGIGGGGITNLAMIIVSDVVTLEQRGKYQGVIGSMVGLGNVLGPFLAAAFVQKATWRAFFYMLSPLGVIVGVISYFFLPSKPPTEDFRSSVKKIDYAGSLTSSLGVILLLIPISGGGAYFPWNSAMVISMLTIGALALVSFVIVEWKFAKLPMMPVPIFKNKVVVVMLAQTFLFGMAYQSYLYYVPLYLQNAHQFSALHSAAIYVSLVVCQAVFSILSGLYISKTKRYGEVIWLGFGFWTLGAGLTLIYDRNTKPGIIVIPLLIVGVGVGFIFQPTLVALQAHSIKSRRAVITSNRNFFRCAGGACGLAISAAILQATLRSNLPPEFKYLSSSTYSTPQLSGEDMSRVLDAYMAASRAVFIFQVPLVGLCLLGCFMIKDRGLEPIEDVKQEDMSSENRDEEEGISREKTHESTRADDEGEASATTRR</sequence>
<evidence type="ECO:0000256" key="2">
    <source>
        <dbReference type="ARBA" id="ARBA00008335"/>
    </source>
</evidence>
<protein>
    <submittedName>
        <fullName evidence="10">Major facilitator superfamily transporter</fullName>
    </submittedName>
</protein>
<proteinExistence type="inferred from homology"/>
<feature type="compositionally biased region" description="Basic and acidic residues" evidence="7">
    <location>
        <begin position="543"/>
        <end position="573"/>
    </location>
</feature>
<evidence type="ECO:0000256" key="3">
    <source>
        <dbReference type="ARBA" id="ARBA00022448"/>
    </source>
</evidence>
<accession>A0A8H6KBY0</accession>
<evidence type="ECO:0000256" key="6">
    <source>
        <dbReference type="ARBA" id="ARBA00023136"/>
    </source>
</evidence>
<feature type="transmembrane region" description="Helical" evidence="8">
    <location>
        <begin position="152"/>
        <end position="173"/>
    </location>
</feature>
<keyword evidence="11" id="KW-1185">Reference proteome</keyword>
<evidence type="ECO:0000256" key="1">
    <source>
        <dbReference type="ARBA" id="ARBA00004127"/>
    </source>
</evidence>
<dbReference type="GO" id="GO:0012505">
    <property type="term" value="C:endomembrane system"/>
    <property type="evidence" value="ECO:0007669"/>
    <property type="project" value="UniProtKB-SubCell"/>
</dbReference>
<dbReference type="FunFam" id="1.20.1720.10:FF:000013">
    <property type="entry name" value="Related to multidrug resistance proteins"/>
    <property type="match status" value="1"/>
</dbReference>
<evidence type="ECO:0000256" key="5">
    <source>
        <dbReference type="ARBA" id="ARBA00022989"/>
    </source>
</evidence>
<evidence type="ECO:0000256" key="4">
    <source>
        <dbReference type="ARBA" id="ARBA00022692"/>
    </source>
</evidence>